<dbReference type="SUPFAM" id="SSF53098">
    <property type="entry name" value="Ribonuclease H-like"/>
    <property type="match status" value="1"/>
</dbReference>
<feature type="domain" description="Integrase catalytic" evidence="2">
    <location>
        <begin position="487"/>
        <end position="672"/>
    </location>
</feature>
<dbReference type="Pfam" id="PF18701">
    <property type="entry name" value="DUF5641"/>
    <property type="match status" value="1"/>
</dbReference>
<dbReference type="Gene3D" id="3.30.420.10">
    <property type="entry name" value="Ribonuclease H-like superfamily/Ribonuclease H"/>
    <property type="match status" value="1"/>
</dbReference>
<dbReference type="Pfam" id="PF05380">
    <property type="entry name" value="Peptidase_A17"/>
    <property type="match status" value="1"/>
</dbReference>
<proteinExistence type="predicted"/>
<dbReference type="EMBL" id="KN555704">
    <property type="protein sequence ID" value="KHJ88515.1"/>
    <property type="molecule type" value="Genomic_DNA"/>
</dbReference>
<organism evidence="3 4">
    <name type="scientific">Oesophagostomum dentatum</name>
    <name type="common">Nodular worm</name>
    <dbReference type="NCBI Taxonomy" id="61180"/>
    <lineage>
        <taxon>Eukaryota</taxon>
        <taxon>Metazoa</taxon>
        <taxon>Ecdysozoa</taxon>
        <taxon>Nematoda</taxon>
        <taxon>Chromadorea</taxon>
        <taxon>Rhabditida</taxon>
        <taxon>Rhabditina</taxon>
        <taxon>Rhabditomorpha</taxon>
        <taxon>Strongyloidea</taxon>
        <taxon>Strongylidae</taxon>
        <taxon>Oesophagostomum</taxon>
    </lineage>
</organism>
<sequence>MYDPADDVFTVRTKFPNKNFLTKKDVVSQINSIFDPIGTCGPLVVRLKAMMREVFDTGIDWKTPLPEKTRQKWLKLCKEVDNASVSINRCVPLPMSEQKYLWAFADASDTAIATCAYIQCMPSGKISQLISGKTRLTPKKCRQTIPKLELLAVLIAMRLTNTILSTTNNIDKVNIVSDSEIALYWIKSMKKAPVFVSNQREKILHLKKQFKNKGVIVAFFHVTTDHNPADAGTRGLNSQQINNHSWIIGPKWLEENPNKWPIKSLDNIPYEEETEQNNVETSVQVQKESENKDDEKLADLTRFSKMNVLLRVIARVGKVAQKWARRTSVKFVQPITLINVSQFNSDSEISAADMDLAEKILLADEHKHIDLKVLKKRFHEKSVEKDEHGIIRHYSRLQNAFIPQDARSPIYIPHDSELSRLIIQKIHAENGHCGMDHTLSLIRQRFWIPKPSYVFRKHIKRCVTCKKYQGLPFGAPTMPPLPKDRVIASKPFQTVGCDFMGPFMTKTQEKMYICLYTCLTTRAIHLEVAENLSTGAFLNSFIRFISRRGVPKIIRSDCGTNFKLGEAIIAKMFEQDETSGNSVMSYCASERITWIFNPPGSPWMGGAWERLVGLVKKAFNKSVGRKRLTFVEMCTVTARIEAIVNTRPLTKLNSSEISELPLRPIDFLRGNLHFSLPDHDNITVPNDPDYDPNLIQTEKQAIEAFKHSEAIADKFWDSWSREYLTSLRDQQKIHLKQPRHLSRSPPEIGEIVIIEQELIPRGSWMYGKITEIITSKDGLIRTAKILQPNRKIIQRPLNKIFPLEIRSLACGEHHAGTSSTKNILPGKKKTTGTHDKNTSVRYNQRF</sequence>
<evidence type="ECO:0000256" key="1">
    <source>
        <dbReference type="SAM" id="MobiDB-lite"/>
    </source>
</evidence>
<dbReference type="InterPro" id="IPR008042">
    <property type="entry name" value="Retrotrans_Pao"/>
</dbReference>
<feature type="region of interest" description="Disordered" evidence="1">
    <location>
        <begin position="816"/>
        <end position="846"/>
    </location>
</feature>
<evidence type="ECO:0000313" key="4">
    <source>
        <dbReference type="Proteomes" id="UP000053660"/>
    </source>
</evidence>
<dbReference type="PROSITE" id="PS50994">
    <property type="entry name" value="INTEGRASE"/>
    <property type="match status" value="1"/>
</dbReference>
<evidence type="ECO:0000313" key="3">
    <source>
        <dbReference type="EMBL" id="KHJ88515.1"/>
    </source>
</evidence>
<dbReference type="PANTHER" id="PTHR47331:SF4">
    <property type="entry name" value="PEPTIDASE S1 DOMAIN-CONTAINING PROTEIN"/>
    <property type="match status" value="1"/>
</dbReference>
<dbReference type="AlphaFoldDB" id="A0A0B1SZA4"/>
<evidence type="ECO:0000259" key="2">
    <source>
        <dbReference type="PROSITE" id="PS50994"/>
    </source>
</evidence>
<dbReference type="PANTHER" id="PTHR47331">
    <property type="entry name" value="PHD-TYPE DOMAIN-CONTAINING PROTEIN"/>
    <property type="match status" value="1"/>
</dbReference>
<reference evidence="3 4" key="1">
    <citation type="submission" date="2014-03" db="EMBL/GenBank/DDBJ databases">
        <title>Draft genome of the hookworm Oesophagostomum dentatum.</title>
        <authorList>
            <person name="Mitreva M."/>
        </authorList>
    </citation>
    <scope>NUCLEOTIDE SEQUENCE [LARGE SCALE GENOMIC DNA]</scope>
    <source>
        <strain evidence="3 4">OD-Hann</strain>
    </source>
</reference>
<dbReference type="InterPro" id="IPR040676">
    <property type="entry name" value="DUF5641"/>
</dbReference>
<dbReference type="Proteomes" id="UP000053660">
    <property type="component" value="Unassembled WGS sequence"/>
</dbReference>
<protein>
    <submittedName>
        <fullName evidence="3">Integrase core domain protein</fullName>
    </submittedName>
</protein>
<keyword evidence="4" id="KW-1185">Reference proteome</keyword>
<dbReference type="InterPro" id="IPR041588">
    <property type="entry name" value="Integrase_H2C2"/>
</dbReference>
<dbReference type="InterPro" id="IPR001584">
    <property type="entry name" value="Integrase_cat-core"/>
</dbReference>
<feature type="region of interest" description="Disordered" evidence="1">
    <location>
        <begin position="273"/>
        <end position="292"/>
    </location>
</feature>
<dbReference type="GO" id="GO:0003676">
    <property type="term" value="F:nucleic acid binding"/>
    <property type="evidence" value="ECO:0007669"/>
    <property type="project" value="InterPro"/>
</dbReference>
<dbReference type="Gene3D" id="1.10.340.70">
    <property type="match status" value="1"/>
</dbReference>
<accession>A0A0B1SZA4</accession>
<dbReference type="GO" id="GO:0015074">
    <property type="term" value="P:DNA integration"/>
    <property type="evidence" value="ECO:0007669"/>
    <property type="project" value="InterPro"/>
</dbReference>
<feature type="compositionally biased region" description="Polar residues" evidence="1">
    <location>
        <begin position="276"/>
        <end position="286"/>
    </location>
</feature>
<dbReference type="InterPro" id="IPR036397">
    <property type="entry name" value="RNaseH_sf"/>
</dbReference>
<dbReference type="OrthoDB" id="5920214at2759"/>
<name>A0A0B1SZA4_OESDE</name>
<dbReference type="Pfam" id="PF17921">
    <property type="entry name" value="Integrase_H2C2"/>
    <property type="match status" value="1"/>
</dbReference>
<gene>
    <name evidence="3" type="ORF">OESDEN_11689</name>
</gene>
<dbReference type="InterPro" id="IPR012337">
    <property type="entry name" value="RNaseH-like_sf"/>
</dbReference>